<evidence type="ECO:0000259" key="11">
    <source>
        <dbReference type="PROSITE" id="PS50109"/>
    </source>
</evidence>
<evidence type="ECO:0000256" key="5">
    <source>
        <dbReference type="ARBA" id="ARBA00022606"/>
    </source>
</evidence>
<keyword evidence="12" id="KW-0547">Nucleotide-binding</keyword>
<dbReference type="Pfam" id="PF00512">
    <property type="entry name" value="HisKA"/>
    <property type="match status" value="1"/>
</dbReference>
<comment type="similarity">
    <text evidence="2">In the N-terminal section; belongs to the phytochrome family.</text>
</comment>
<evidence type="ECO:0000256" key="2">
    <source>
        <dbReference type="ARBA" id="ARBA00006402"/>
    </source>
</evidence>
<name>A0ABP9PBF7_9BACT</name>
<dbReference type="InterPro" id="IPR016132">
    <property type="entry name" value="Phyto_chromo_attachment"/>
</dbReference>
<dbReference type="Gene3D" id="3.30.450.270">
    <property type="match status" value="1"/>
</dbReference>
<dbReference type="InterPro" id="IPR013515">
    <property type="entry name" value="Phytochrome_cen-reg"/>
</dbReference>
<accession>A0ABP9PBF7</accession>
<dbReference type="InterPro" id="IPR029016">
    <property type="entry name" value="GAF-like_dom_sf"/>
</dbReference>
<sequence length="748" mass="84195">MSDQVDLTNCDREPIHIPGSIQPHALILVLEEPSLRVLQVSANVPERFGLSLEEILNGSLHSLIAEADLAYLQKHVLGKQLEAAPHYLPPLKIIPSGLVFEALVHRYQGVLILELELWPDQGSMVHEEVYVSLKHTLNQLQGTSSVVEFCQRASEHVRQFTGFDRIMVYRFADDASGHVIAESKREDLGSYLGLHYPASDIPKQARALFVKSQLRLNPDVRYQPVGLVPALRPDTGAPLDMSYCVSRSMSPIHAEYLQNMGVGASMSISIVIADELWGLFACHHYSPRYVSHTTRMACEFLAHMLSLQVSNKERDEQHEYKLRLHREHRVLADAMAMQAEFHPVLIQSPGHTFAGIEAGGAALLLNDTVYLRGDTPDEKDVHALALLLAEKVEPAVWSTDHVAKHFPGWAGQASVASGVLAARLSRQAPAYLLWFRPEEKQTMNWAGDPTKAVETGPHGDRLTPRKSFELWEEEVRGKSRPWLACETDAARILRQTILETEVRRAEQLVRLNSELDERNRQLDSFAYVASHDLKEPLRGISNYSNFLLEDFADQLDEQGISYLRTMMRLTERMETLLDSLLYYSRLSRGEIHGRRVDMNTIVQDAQDMLIARIQESGARITVPRPLPEVNGDADRLSEVMSNLISNAIKYNDKPQSEIEIGWQAGELDSPPVFYVRDNGIGIAEEHRQLVFQIFKRLHGREEYGGGVGAGLTIVQKIIERHGGRIWLESKSGSGTTFYFTLEQDPNVP</sequence>
<evidence type="ECO:0000256" key="9">
    <source>
        <dbReference type="ARBA" id="ARBA00023170"/>
    </source>
</evidence>
<dbReference type="CDD" id="cd00082">
    <property type="entry name" value="HisKA"/>
    <property type="match status" value="1"/>
</dbReference>
<dbReference type="PROSITE" id="PS50046">
    <property type="entry name" value="PHYTOCHROME_2"/>
    <property type="match status" value="1"/>
</dbReference>
<dbReference type="SMART" id="SM00388">
    <property type="entry name" value="HisKA"/>
    <property type="match status" value="1"/>
</dbReference>
<keyword evidence="7" id="KW-0418">Kinase</keyword>
<dbReference type="SMART" id="SM00387">
    <property type="entry name" value="HATPase_c"/>
    <property type="match status" value="1"/>
</dbReference>
<dbReference type="InterPro" id="IPR050351">
    <property type="entry name" value="BphY/WalK/GraS-like"/>
</dbReference>
<dbReference type="Pfam" id="PF02518">
    <property type="entry name" value="HATPase_c"/>
    <property type="match status" value="1"/>
</dbReference>
<evidence type="ECO:0000256" key="6">
    <source>
        <dbReference type="ARBA" id="ARBA00022679"/>
    </source>
</evidence>
<keyword evidence="9" id="KW-0675">Receptor</keyword>
<evidence type="ECO:0000256" key="4">
    <source>
        <dbReference type="ARBA" id="ARBA00022543"/>
    </source>
</evidence>
<keyword evidence="6" id="KW-0808">Transferase</keyword>
<keyword evidence="8" id="KW-0157">Chromophore</keyword>
<evidence type="ECO:0000256" key="7">
    <source>
        <dbReference type="ARBA" id="ARBA00022777"/>
    </source>
</evidence>
<keyword evidence="13" id="KW-1185">Reference proteome</keyword>
<dbReference type="Gene3D" id="3.30.565.10">
    <property type="entry name" value="Histidine kinase-like ATPase, C-terminal domain"/>
    <property type="match status" value="1"/>
</dbReference>
<evidence type="ECO:0000313" key="13">
    <source>
        <dbReference type="Proteomes" id="UP001499852"/>
    </source>
</evidence>
<proteinExistence type="inferred from homology"/>
<dbReference type="SUPFAM" id="SSF47384">
    <property type="entry name" value="Homodimeric domain of signal transducing histidine kinase"/>
    <property type="match status" value="1"/>
</dbReference>
<dbReference type="InterPro" id="IPR003018">
    <property type="entry name" value="GAF"/>
</dbReference>
<evidence type="ECO:0000256" key="1">
    <source>
        <dbReference type="ARBA" id="ARBA00000085"/>
    </source>
</evidence>
<keyword evidence="12" id="KW-0067">ATP-binding</keyword>
<dbReference type="InterPro" id="IPR001294">
    <property type="entry name" value="Phytochrome"/>
</dbReference>
<dbReference type="EMBL" id="BAABIA010000005">
    <property type="protein sequence ID" value="GAA5142349.1"/>
    <property type="molecule type" value="Genomic_DNA"/>
</dbReference>
<dbReference type="PANTHER" id="PTHR42878:SF15">
    <property type="entry name" value="BACTERIOPHYTOCHROME"/>
    <property type="match status" value="1"/>
</dbReference>
<dbReference type="PANTHER" id="PTHR42878">
    <property type="entry name" value="TWO-COMPONENT HISTIDINE KINASE"/>
    <property type="match status" value="1"/>
</dbReference>
<protein>
    <recommendedName>
        <fullName evidence="3">histidine kinase</fullName>
        <ecNumber evidence="3">2.7.13.3</ecNumber>
    </recommendedName>
</protein>
<keyword evidence="5" id="KW-0716">Sensory transduction</keyword>
<dbReference type="InterPro" id="IPR005467">
    <property type="entry name" value="His_kinase_dom"/>
</dbReference>
<dbReference type="GO" id="GO:0005524">
    <property type="term" value="F:ATP binding"/>
    <property type="evidence" value="ECO:0007669"/>
    <property type="project" value="UniProtKB-KW"/>
</dbReference>
<dbReference type="SUPFAM" id="SSF55781">
    <property type="entry name" value="GAF domain-like"/>
    <property type="match status" value="2"/>
</dbReference>
<evidence type="ECO:0000259" key="10">
    <source>
        <dbReference type="PROSITE" id="PS50046"/>
    </source>
</evidence>
<dbReference type="Pfam" id="PF08446">
    <property type="entry name" value="PAS_2"/>
    <property type="match status" value="1"/>
</dbReference>
<dbReference type="Proteomes" id="UP001499852">
    <property type="component" value="Unassembled WGS sequence"/>
</dbReference>
<dbReference type="PRINTS" id="PR01033">
    <property type="entry name" value="PHYTOCHROME"/>
</dbReference>
<dbReference type="Gene3D" id="3.30.450.40">
    <property type="match status" value="1"/>
</dbReference>
<dbReference type="EC" id="2.7.13.3" evidence="3"/>
<keyword evidence="4" id="KW-0600">Photoreceptor protein</keyword>
<feature type="domain" description="Histidine kinase" evidence="11">
    <location>
        <begin position="528"/>
        <end position="745"/>
    </location>
</feature>
<reference evidence="13" key="1">
    <citation type="journal article" date="2019" name="Int. J. Syst. Evol. Microbiol.">
        <title>The Global Catalogue of Microorganisms (GCM) 10K type strain sequencing project: providing services to taxonomists for standard genome sequencing and annotation.</title>
        <authorList>
            <consortium name="The Broad Institute Genomics Platform"/>
            <consortium name="The Broad Institute Genome Sequencing Center for Infectious Disease"/>
            <person name="Wu L."/>
            <person name="Ma J."/>
        </authorList>
    </citation>
    <scope>NUCLEOTIDE SEQUENCE [LARGE SCALE GENOMIC DNA]</scope>
    <source>
        <strain evidence="13">JCM 18053</strain>
    </source>
</reference>
<dbReference type="RefSeq" id="WP_345737008.1">
    <property type="nucleotide sequence ID" value="NZ_BAABIA010000005.1"/>
</dbReference>
<dbReference type="InterPro" id="IPR013654">
    <property type="entry name" value="PAS_2"/>
</dbReference>
<evidence type="ECO:0000256" key="3">
    <source>
        <dbReference type="ARBA" id="ARBA00012438"/>
    </source>
</evidence>
<evidence type="ECO:0000256" key="8">
    <source>
        <dbReference type="ARBA" id="ARBA00022991"/>
    </source>
</evidence>
<dbReference type="InterPro" id="IPR003594">
    <property type="entry name" value="HATPase_dom"/>
</dbReference>
<dbReference type="InterPro" id="IPR035965">
    <property type="entry name" value="PAS-like_dom_sf"/>
</dbReference>
<dbReference type="InterPro" id="IPR036890">
    <property type="entry name" value="HATPase_C_sf"/>
</dbReference>
<organism evidence="12 13">
    <name type="scientific">Prosthecobacter algae</name>
    <dbReference type="NCBI Taxonomy" id="1144682"/>
    <lineage>
        <taxon>Bacteria</taxon>
        <taxon>Pseudomonadati</taxon>
        <taxon>Verrucomicrobiota</taxon>
        <taxon>Verrucomicrobiia</taxon>
        <taxon>Verrucomicrobiales</taxon>
        <taxon>Verrucomicrobiaceae</taxon>
        <taxon>Prosthecobacter</taxon>
    </lineage>
</organism>
<feature type="domain" description="Phytochrome chromophore attachment site" evidence="10">
    <location>
        <begin position="145"/>
        <end position="303"/>
    </location>
</feature>
<evidence type="ECO:0000313" key="12">
    <source>
        <dbReference type="EMBL" id="GAA5142349.1"/>
    </source>
</evidence>
<dbReference type="Gene3D" id="1.10.287.130">
    <property type="match status" value="1"/>
</dbReference>
<dbReference type="SUPFAM" id="SSF55874">
    <property type="entry name" value="ATPase domain of HSP90 chaperone/DNA topoisomerase II/histidine kinase"/>
    <property type="match status" value="1"/>
</dbReference>
<dbReference type="SMART" id="SM00065">
    <property type="entry name" value="GAF"/>
    <property type="match status" value="1"/>
</dbReference>
<comment type="caution">
    <text evidence="12">The sequence shown here is derived from an EMBL/GenBank/DDBJ whole genome shotgun (WGS) entry which is preliminary data.</text>
</comment>
<dbReference type="PROSITE" id="PS50109">
    <property type="entry name" value="HIS_KIN"/>
    <property type="match status" value="1"/>
</dbReference>
<dbReference type="InterPro" id="IPR036097">
    <property type="entry name" value="HisK_dim/P_sf"/>
</dbReference>
<dbReference type="SUPFAM" id="SSF55785">
    <property type="entry name" value="PYP-like sensor domain (PAS domain)"/>
    <property type="match status" value="1"/>
</dbReference>
<comment type="catalytic activity">
    <reaction evidence="1">
        <text>ATP + protein L-histidine = ADP + protein N-phospho-L-histidine.</text>
        <dbReference type="EC" id="2.7.13.3"/>
    </reaction>
</comment>
<dbReference type="Pfam" id="PF01590">
    <property type="entry name" value="GAF"/>
    <property type="match status" value="1"/>
</dbReference>
<dbReference type="Pfam" id="PF00360">
    <property type="entry name" value="PHY"/>
    <property type="match status" value="1"/>
</dbReference>
<dbReference type="Gene3D" id="3.30.450.20">
    <property type="entry name" value="PAS domain"/>
    <property type="match status" value="1"/>
</dbReference>
<gene>
    <name evidence="12" type="ORF">GCM10023213_28140</name>
</gene>
<dbReference type="InterPro" id="IPR003661">
    <property type="entry name" value="HisK_dim/P_dom"/>
</dbReference>
<dbReference type="InterPro" id="IPR043150">
    <property type="entry name" value="Phytochrome_PHY_sf"/>
</dbReference>